<keyword evidence="3" id="KW-1185">Reference proteome</keyword>
<dbReference type="AlphaFoldDB" id="A0A5D4H581"/>
<dbReference type="InterPro" id="IPR000835">
    <property type="entry name" value="HTH_MarR-typ"/>
</dbReference>
<organism evidence="2 3">
    <name type="scientific">Neoaquamicrobium microcysteis</name>
    <dbReference type="NCBI Taxonomy" id="2682781"/>
    <lineage>
        <taxon>Bacteria</taxon>
        <taxon>Pseudomonadati</taxon>
        <taxon>Pseudomonadota</taxon>
        <taxon>Alphaproteobacteria</taxon>
        <taxon>Hyphomicrobiales</taxon>
        <taxon>Phyllobacteriaceae</taxon>
        <taxon>Neoaquamicrobium</taxon>
    </lineage>
</organism>
<evidence type="ECO:0000313" key="3">
    <source>
        <dbReference type="Proteomes" id="UP000323258"/>
    </source>
</evidence>
<dbReference type="Pfam" id="PF01047">
    <property type="entry name" value="MarR"/>
    <property type="match status" value="1"/>
</dbReference>
<evidence type="ECO:0000313" key="2">
    <source>
        <dbReference type="EMBL" id="TYR33970.1"/>
    </source>
</evidence>
<dbReference type="PANTHER" id="PTHR33164:SF95">
    <property type="entry name" value="TRANSCRIPTIONAL REGULATOR"/>
    <property type="match status" value="1"/>
</dbReference>
<dbReference type="InterPro" id="IPR036390">
    <property type="entry name" value="WH_DNA-bd_sf"/>
</dbReference>
<reference evidence="2 3" key="1">
    <citation type="submission" date="2019-08" db="EMBL/GenBank/DDBJ databases">
        <authorList>
            <person name="Seo Y.L."/>
        </authorList>
    </citation>
    <scope>NUCLEOTIDE SEQUENCE [LARGE SCALE GENOMIC DNA]</scope>
    <source>
        <strain evidence="2 3">MaA-C15</strain>
    </source>
</reference>
<dbReference type="GO" id="GO:0006950">
    <property type="term" value="P:response to stress"/>
    <property type="evidence" value="ECO:0007669"/>
    <property type="project" value="TreeGrafter"/>
</dbReference>
<accession>A0A5D4H581</accession>
<dbReference type="PANTHER" id="PTHR33164">
    <property type="entry name" value="TRANSCRIPTIONAL REGULATOR, MARR FAMILY"/>
    <property type="match status" value="1"/>
</dbReference>
<name>A0A5D4H581_9HYPH</name>
<dbReference type="OrthoDB" id="9814496at2"/>
<sequence>MAGQGRGRPSVSGDRPYHLEDQIGFVLRKASQRHIAIFARHIGELTPPQFAALAKLAEVGATSQNQLGALIAMDAATIKGVIDRLKARGLVDLTKHDEDKRRLVVSLTATGQEAVERLLPLARHITEQTSAPLNEREMATLMRLLAKIS</sequence>
<protein>
    <submittedName>
        <fullName evidence="2">MarR family transcriptional regulator</fullName>
    </submittedName>
</protein>
<comment type="caution">
    <text evidence="2">The sequence shown here is derived from an EMBL/GenBank/DDBJ whole genome shotgun (WGS) entry which is preliminary data.</text>
</comment>
<dbReference type="SMART" id="SM00347">
    <property type="entry name" value="HTH_MARR"/>
    <property type="match status" value="1"/>
</dbReference>
<feature type="domain" description="HTH marR-type" evidence="1">
    <location>
        <begin position="20"/>
        <end position="149"/>
    </location>
</feature>
<dbReference type="SUPFAM" id="SSF46785">
    <property type="entry name" value="Winged helix' DNA-binding domain"/>
    <property type="match status" value="1"/>
</dbReference>
<proteinExistence type="predicted"/>
<dbReference type="PROSITE" id="PS50995">
    <property type="entry name" value="HTH_MARR_2"/>
    <property type="match status" value="1"/>
</dbReference>
<dbReference type="InterPro" id="IPR039422">
    <property type="entry name" value="MarR/SlyA-like"/>
</dbReference>
<reference evidence="2 3" key="2">
    <citation type="submission" date="2019-09" db="EMBL/GenBank/DDBJ databases">
        <title>Mesorhizobium sp. MaA-C15 isolated from Microcystis aeruginosa.</title>
        <authorList>
            <person name="Jeong S.E."/>
            <person name="Jin H.M."/>
            <person name="Jeon C.O."/>
        </authorList>
    </citation>
    <scope>NUCLEOTIDE SEQUENCE [LARGE SCALE GENOMIC DNA]</scope>
    <source>
        <strain evidence="2 3">MaA-C15</strain>
    </source>
</reference>
<dbReference type="Gene3D" id="1.10.10.10">
    <property type="entry name" value="Winged helix-like DNA-binding domain superfamily/Winged helix DNA-binding domain"/>
    <property type="match status" value="1"/>
</dbReference>
<dbReference type="Proteomes" id="UP000323258">
    <property type="component" value="Unassembled WGS sequence"/>
</dbReference>
<gene>
    <name evidence="2" type="ORF">FY036_05605</name>
</gene>
<evidence type="ECO:0000259" key="1">
    <source>
        <dbReference type="PROSITE" id="PS50995"/>
    </source>
</evidence>
<dbReference type="GO" id="GO:0003700">
    <property type="term" value="F:DNA-binding transcription factor activity"/>
    <property type="evidence" value="ECO:0007669"/>
    <property type="project" value="InterPro"/>
</dbReference>
<dbReference type="InterPro" id="IPR036388">
    <property type="entry name" value="WH-like_DNA-bd_sf"/>
</dbReference>
<dbReference type="PRINTS" id="PR00598">
    <property type="entry name" value="HTHMARR"/>
</dbReference>
<dbReference type="EMBL" id="VSZS01000057">
    <property type="protein sequence ID" value="TYR33970.1"/>
    <property type="molecule type" value="Genomic_DNA"/>
</dbReference>